<sequence>MTTNIRGKAPLALAGALALGINAASAGGFSRGEADTDILFMEGNYGVRSSAVYVAPRRTYATLNGRDASDSAYSDSFWVPSVALKAKLGTLPVTCALTYTQPFGTDATYGEGAQNAEAETAMGQGLPLINPTTKLSFSTDEYGATCAVRFDAGRGGLHLIGGVFYETFEYDEDTWFGSIHLEDDGGFGYRIGAAYDIPEYAMRFQVLYRSQVKHDAEGTFTPSELAGLYGITGQLPSVGGGILPQSVKLSAQSGIAPGWLVYGSVTWTDWSVLPHFQYDVENLASATKIFNYKDGYTIQLGVGHEFTKELSGTVNLTWDQGVGSGSDITTDTWTLGLGGEYKTAMGTLGLGVSVSYLTSGSQSETKGATFNATADSDWATGVGVSYSYAF</sequence>
<evidence type="ECO:0000256" key="2">
    <source>
        <dbReference type="ARBA" id="ARBA00008163"/>
    </source>
</evidence>
<dbReference type="RefSeq" id="WP_188822745.1">
    <property type="nucleotide sequence ID" value="NZ_BMHH01000004.1"/>
</dbReference>
<comment type="similarity">
    <text evidence="2">Belongs to the OmpP1/FadL family.</text>
</comment>
<dbReference type="GO" id="GO:0015483">
    <property type="term" value="F:long-chain fatty acid transporting porin activity"/>
    <property type="evidence" value="ECO:0007669"/>
    <property type="project" value="TreeGrafter"/>
</dbReference>
<feature type="signal peptide" evidence="8">
    <location>
        <begin position="1"/>
        <end position="26"/>
    </location>
</feature>
<reference evidence="9" key="2">
    <citation type="submission" date="2020-09" db="EMBL/GenBank/DDBJ databases">
        <authorList>
            <person name="Sun Q."/>
            <person name="Zhou Y."/>
        </authorList>
    </citation>
    <scope>NUCLEOTIDE SEQUENCE</scope>
    <source>
        <strain evidence="9">CGMCC 1.15082</strain>
    </source>
</reference>
<evidence type="ECO:0000256" key="6">
    <source>
        <dbReference type="ARBA" id="ARBA00023136"/>
    </source>
</evidence>
<dbReference type="EMBL" id="BMHH01000004">
    <property type="protein sequence ID" value="GGA87125.1"/>
    <property type="molecule type" value="Genomic_DNA"/>
</dbReference>
<dbReference type="InterPro" id="IPR005017">
    <property type="entry name" value="OMPP1/FadL/TodX"/>
</dbReference>
<dbReference type="AlphaFoldDB" id="A0A916S6U5"/>
<comment type="caution">
    <text evidence="9">The sequence shown here is derived from an EMBL/GenBank/DDBJ whole genome shotgun (WGS) entry which is preliminary data.</text>
</comment>
<evidence type="ECO:0000256" key="7">
    <source>
        <dbReference type="ARBA" id="ARBA00023237"/>
    </source>
</evidence>
<evidence type="ECO:0000313" key="10">
    <source>
        <dbReference type="Proteomes" id="UP000646478"/>
    </source>
</evidence>
<dbReference type="Proteomes" id="UP000646478">
    <property type="component" value="Unassembled WGS sequence"/>
</dbReference>
<evidence type="ECO:0000256" key="8">
    <source>
        <dbReference type="SAM" id="SignalP"/>
    </source>
</evidence>
<evidence type="ECO:0000256" key="5">
    <source>
        <dbReference type="ARBA" id="ARBA00022729"/>
    </source>
</evidence>
<keyword evidence="7" id="KW-0998">Cell outer membrane</keyword>
<organism evidence="9 10">
    <name type="scientific">Brucella endophytica</name>
    <dbReference type="NCBI Taxonomy" id="1963359"/>
    <lineage>
        <taxon>Bacteria</taxon>
        <taxon>Pseudomonadati</taxon>
        <taxon>Pseudomonadota</taxon>
        <taxon>Alphaproteobacteria</taxon>
        <taxon>Hyphomicrobiales</taxon>
        <taxon>Brucellaceae</taxon>
        <taxon>Brucella/Ochrobactrum group</taxon>
        <taxon>Brucella</taxon>
    </lineage>
</organism>
<accession>A0A916S6U5</accession>
<keyword evidence="10" id="KW-1185">Reference proteome</keyword>
<evidence type="ECO:0000313" key="9">
    <source>
        <dbReference type="EMBL" id="GGA87125.1"/>
    </source>
</evidence>
<comment type="subcellular location">
    <subcellularLocation>
        <location evidence="1">Cell outer membrane</location>
        <topology evidence="1">Multi-pass membrane protein</topology>
    </subcellularLocation>
</comment>
<dbReference type="Gene3D" id="2.40.160.60">
    <property type="entry name" value="Outer membrane protein transport protein (OMPP1/FadL/TodX)"/>
    <property type="match status" value="1"/>
</dbReference>
<dbReference type="Pfam" id="PF03349">
    <property type="entry name" value="Toluene_X"/>
    <property type="match status" value="1"/>
</dbReference>
<dbReference type="GO" id="GO:0009279">
    <property type="term" value="C:cell outer membrane"/>
    <property type="evidence" value="ECO:0007669"/>
    <property type="project" value="UniProtKB-SubCell"/>
</dbReference>
<evidence type="ECO:0000256" key="4">
    <source>
        <dbReference type="ARBA" id="ARBA00022692"/>
    </source>
</evidence>
<evidence type="ECO:0000256" key="1">
    <source>
        <dbReference type="ARBA" id="ARBA00004571"/>
    </source>
</evidence>
<name>A0A916S6U5_9HYPH</name>
<feature type="chain" id="PRO_5038138284" evidence="8">
    <location>
        <begin position="27"/>
        <end position="390"/>
    </location>
</feature>
<dbReference type="PANTHER" id="PTHR35093">
    <property type="entry name" value="OUTER MEMBRANE PROTEIN NMB0088-RELATED"/>
    <property type="match status" value="1"/>
</dbReference>
<protein>
    <submittedName>
        <fullName evidence="9">Long-chain fatty acid transporter</fullName>
    </submittedName>
</protein>
<proteinExistence type="inferred from homology"/>
<dbReference type="SUPFAM" id="SSF56935">
    <property type="entry name" value="Porins"/>
    <property type="match status" value="1"/>
</dbReference>
<dbReference type="PANTHER" id="PTHR35093:SF8">
    <property type="entry name" value="OUTER MEMBRANE PROTEIN NMB0088-RELATED"/>
    <property type="match status" value="1"/>
</dbReference>
<reference evidence="9" key="1">
    <citation type="journal article" date="2014" name="Int. J. Syst. Evol. Microbiol.">
        <title>Complete genome sequence of Corynebacterium casei LMG S-19264T (=DSM 44701T), isolated from a smear-ripened cheese.</title>
        <authorList>
            <consortium name="US DOE Joint Genome Institute (JGI-PGF)"/>
            <person name="Walter F."/>
            <person name="Albersmeier A."/>
            <person name="Kalinowski J."/>
            <person name="Ruckert C."/>
        </authorList>
    </citation>
    <scope>NUCLEOTIDE SEQUENCE</scope>
    <source>
        <strain evidence="9">CGMCC 1.15082</strain>
    </source>
</reference>
<keyword evidence="5 8" id="KW-0732">Signal</keyword>
<evidence type="ECO:0000256" key="3">
    <source>
        <dbReference type="ARBA" id="ARBA00022452"/>
    </source>
</evidence>
<keyword evidence="3" id="KW-1134">Transmembrane beta strand</keyword>
<keyword evidence="6" id="KW-0472">Membrane</keyword>
<keyword evidence="4" id="KW-0812">Transmembrane</keyword>
<gene>
    <name evidence="9" type="ORF">GCM10011491_13520</name>
</gene>